<reference evidence="7" key="2">
    <citation type="submission" date="2024-10" db="UniProtKB">
        <authorList>
            <consortium name="EnsemblProtists"/>
        </authorList>
    </citation>
    <scope>IDENTIFICATION</scope>
</reference>
<evidence type="ECO:0000313" key="7">
    <source>
        <dbReference type="EnsemblProtists" id="EOD06834"/>
    </source>
</evidence>
<dbReference type="Gene3D" id="1.10.238.10">
    <property type="entry name" value="EF-hand"/>
    <property type="match status" value="1"/>
</dbReference>
<dbReference type="InterPro" id="IPR002048">
    <property type="entry name" value="EF_hand_dom"/>
</dbReference>
<dbReference type="Pfam" id="PF13499">
    <property type="entry name" value="EF-hand_7"/>
    <property type="match status" value="1"/>
</dbReference>
<dbReference type="AlphaFoldDB" id="A0A0D3I6E9"/>
<dbReference type="STRING" id="2903.R1DDF9"/>
<reference evidence="8" key="1">
    <citation type="journal article" date="2013" name="Nature">
        <title>Pan genome of the phytoplankton Emiliania underpins its global distribution.</title>
        <authorList>
            <person name="Read B.A."/>
            <person name="Kegel J."/>
            <person name="Klute M.J."/>
            <person name="Kuo A."/>
            <person name="Lefebvre S.C."/>
            <person name="Maumus F."/>
            <person name="Mayer C."/>
            <person name="Miller J."/>
            <person name="Monier A."/>
            <person name="Salamov A."/>
            <person name="Young J."/>
            <person name="Aguilar M."/>
            <person name="Claverie J.M."/>
            <person name="Frickenhaus S."/>
            <person name="Gonzalez K."/>
            <person name="Herman E.K."/>
            <person name="Lin Y.C."/>
            <person name="Napier J."/>
            <person name="Ogata H."/>
            <person name="Sarno A.F."/>
            <person name="Shmutz J."/>
            <person name="Schroeder D."/>
            <person name="de Vargas C."/>
            <person name="Verret F."/>
            <person name="von Dassow P."/>
            <person name="Valentin K."/>
            <person name="Van de Peer Y."/>
            <person name="Wheeler G."/>
            <person name="Dacks J.B."/>
            <person name="Delwiche C.F."/>
            <person name="Dyhrman S.T."/>
            <person name="Glockner G."/>
            <person name="John U."/>
            <person name="Richards T."/>
            <person name="Worden A.Z."/>
            <person name="Zhang X."/>
            <person name="Grigoriev I.V."/>
            <person name="Allen A.E."/>
            <person name="Bidle K."/>
            <person name="Borodovsky M."/>
            <person name="Bowler C."/>
            <person name="Brownlee C."/>
            <person name="Cock J.M."/>
            <person name="Elias M."/>
            <person name="Gladyshev V.N."/>
            <person name="Groth M."/>
            <person name="Guda C."/>
            <person name="Hadaegh A."/>
            <person name="Iglesias-Rodriguez M.D."/>
            <person name="Jenkins J."/>
            <person name="Jones B.M."/>
            <person name="Lawson T."/>
            <person name="Leese F."/>
            <person name="Lindquist E."/>
            <person name="Lobanov A."/>
            <person name="Lomsadze A."/>
            <person name="Malik S.B."/>
            <person name="Marsh M.E."/>
            <person name="Mackinder L."/>
            <person name="Mock T."/>
            <person name="Mueller-Roeber B."/>
            <person name="Pagarete A."/>
            <person name="Parker M."/>
            <person name="Probert I."/>
            <person name="Quesneville H."/>
            <person name="Raines C."/>
            <person name="Rensing S.A."/>
            <person name="Riano-Pachon D.M."/>
            <person name="Richier S."/>
            <person name="Rokitta S."/>
            <person name="Shiraiwa Y."/>
            <person name="Soanes D.M."/>
            <person name="van der Giezen M."/>
            <person name="Wahlund T.M."/>
            <person name="Williams B."/>
            <person name="Wilson W."/>
            <person name="Wolfe G."/>
            <person name="Wurch L.L."/>
        </authorList>
    </citation>
    <scope>NUCLEOTIDE SEQUENCE</scope>
</reference>
<dbReference type="RefSeq" id="XP_005759263.1">
    <property type="nucleotide sequence ID" value="XM_005759206.1"/>
</dbReference>
<dbReference type="SUPFAM" id="SSF47576">
    <property type="entry name" value="Calponin-homology domain, CH-domain"/>
    <property type="match status" value="1"/>
</dbReference>
<dbReference type="InterPro" id="IPR036872">
    <property type="entry name" value="CH_dom_sf"/>
</dbReference>
<dbReference type="Proteomes" id="UP000013827">
    <property type="component" value="Unassembled WGS sequence"/>
</dbReference>
<dbReference type="InterPro" id="IPR039959">
    <property type="entry name" value="Fimbrin/Plastin"/>
</dbReference>
<evidence type="ECO:0000259" key="6">
    <source>
        <dbReference type="PROSITE" id="PS50222"/>
    </source>
</evidence>
<dbReference type="GO" id="GO:0005737">
    <property type="term" value="C:cytoplasm"/>
    <property type="evidence" value="ECO:0007669"/>
    <property type="project" value="TreeGrafter"/>
</dbReference>
<dbReference type="Pfam" id="PF00307">
    <property type="entry name" value="CH"/>
    <property type="match status" value="4"/>
</dbReference>
<dbReference type="EnsemblProtists" id="EOD06834">
    <property type="protein sequence ID" value="EOD06834"/>
    <property type="gene ID" value="EMIHUDRAFT_521923"/>
</dbReference>
<accession>A0A0D3I6E9</accession>
<dbReference type="CDD" id="cd21217">
    <property type="entry name" value="CH_PLS_FIM_rpt1"/>
    <property type="match status" value="1"/>
</dbReference>
<feature type="domain" description="Calponin-homology (CH)" evidence="5">
    <location>
        <begin position="405"/>
        <end position="513"/>
    </location>
</feature>
<dbReference type="GO" id="GO:0032432">
    <property type="term" value="C:actin filament bundle"/>
    <property type="evidence" value="ECO:0007669"/>
    <property type="project" value="TreeGrafter"/>
</dbReference>
<evidence type="ECO:0000256" key="4">
    <source>
        <dbReference type="ARBA" id="ARBA00023203"/>
    </source>
</evidence>
<dbReference type="PROSITE" id="PS50222">
    <property type="entry name" value="EF_HAND_2"/>
    <property type="match status" value="2"/>
</dbReference>
<dbReference type="InterPro" id="IPR018247">
    <property type="entry name" value="EF_Hand_1_Ca_BS"/>
</dbReference>
<dbReference type="PaxDb" id="2903-EOD06834"/>
<dbReference type="SMART" id="SM00054">
    <property type="entry name" value="EFh"/>
    <property type="match status" value="2"/>
</dbReference>
<name>A0A0D3I6E9_EMIH1</name>
<evidence type="ECO:0000259" key="5">
    <source>
        <dbReference type="PROSITE" id="PS50021"/>
    </source>
</evidence>
<dbReference type="SUPFAM" id="SSF47473">
    <property type="entry name" value="EF-hand"/>
    <property type="match status" value="1"/>
</dbReference>
<feature type="domain" description="Calponin-homology (CH)" evidence="5">
    <location>
        <begin position="276"/>
        <end position="381"/>
    </location>
</feature>
<feature type="domain" description="EF-hand" evidence="6">
    <location>
        <begin position="73"/>
        <end position="103"/>
    </location>
</feature>
<dbReference type="GO" id="GO:0051017">
    <property type="term" value="P:actin filament bundle assembly"/>
    <property type="evidence" value="ECO:0007669"/>
    <property type="project" value="InterPro"/>
</dbReference>
<dbReference type="PROSITE" id="PS00020">
    <property type="entry name" value="ACTININ_2"/>
    <property type="match status" value="1"/>
</dbReference>
<dbReference type="CDD" id="cd21219">
    <property type="entry name" value="CH_PLS_FIM_rpt3"/>
    <property type="match status" value="1"/>
</dbReference>
<dbReference type="GO" id="GO:0005509">
    <property type="term" value="F:calcium ion binding"/>
    <property type="evidence" value="ECO:0007669"/>
    <property type="project" value="InterPro"/>
</dbReference>
<dbReference type="GO" id="GO:0051639">
    <property type="term" value="P:actin filament network formation"/>
    <property type="evidence" value="ECO:0007669"/>
    <property type="project" value="TreeGrafter"/>
</dbReference>
<dbReference type="GeneID" id="17252982"/>
<dbReference type="PANTHER" id="PTHR19961:SF18">
    <property type="entry name" value="FI19014P1"/>
    <property type="match status" value="1"/>
</dbReference>
<keyword evidence="3" id="KW-0106">Calcium</keyword>
<dbReference type="KEGG" id="ehx:EMIHUDRAFT_521923"/>
<sequence length="635" mass="68781">MAQRRARSLTGCVEAGAKHGLSSNASQALSSEDIDVSKLRKLFASLDTDGSGSITAGEMRSALTKMGADPAAADDVIEDSDANGDNKVTFEEFAKAAQRGAEIVALAKKVQGYGGADARSVHSYAEEECKAFSDFINARLADDESLSHLLPIATADGLFSAVSDGMLLCRLLNEAAPGAIDERAVNRISPSKPSRFHVTENQNLAISAAKGSGIKVVNVGAEDIIEGQPHLILGLVWQMVKMALLSKINLRSNPFLIRLASLLLLEGETLEDLLKLPPEQLLMRWVNYHLAQSSCSRRLRNFGSDVADSEIYAHLLQQIDPGRRVSAADVMRLGDKTARAQQVVSAGRRLGSDFSIRPKDIVSANEKLNLAFVAGLFNACPALEPLDEEELKLFDELEDDDVGDSREERAFRLWINSLGIDGVYVDNLYDGVRDGLVLLSVMDHVQPGVVEWSKVNRKPGMVFKQVENVNYAIAIGKGEFKFSLVGVAGSDIAVDGSKKLSLALIWQLMRAHLVSFLATLKSKTPRSTDSAMVRWANETVEAAGYASRMKDFGDKSLADGLFLLDLLTAVERRCVNRDLLADGATDESRLLNAKYAIACARKLGCALFCLPEDLVEVRPKMVMSFVASVMAFAGA</sequence>
<evidence type="ECO:0000313" key="8">
    <source>
        <dbReference type="Proteomes" id="UP000013827"/>
    </source>
</evidence>
<evidence type="ECO:0000256" key="3">
    <source>
        <dbReference type="ARBA" id="ARBA00022837"/>
    </source>
</evidence>
<dbReference type="GO" id="GO:0005884">
    <property type="term" value="C:actin filament"/>
    <property type="evidence" value="ECO:0007669"/>
    <property type="project" value="TreeGrafter"/>
</dbReference>
<dbReference type="CDD" id="cd21218">
    <property type="entry name" value="CH_PLS_FIM_rpt2"/>
    <property type="match status" value="1"/>
</dbReference>
<dbReference type="Gene3D" id="1.10.418.10">
    <property type="entry name" value="Calponin-like domain"/>
    <property type="match status" value="4"/>
</dbReference>
<evidence type="ECO:0000256" key="2">
    <source>
        <dbReference type="ARBA" id="ARBA00022737"/>
    </source>
</evidence>
<dbReference type="PROSITE" id="PS00018">
    <property type="entry name" value="EF_HAND_1"/>
    <property type="match status" value="2"/>
</dbReference>
<evidence type="ECO:0008006" key="9">
    <source>
        <dbReference type="Google" id="ProtNLM"/>
    </source>
</evidence>
<dbReference type="CDD" id="cd00051">
    <property type="entry name" value="EFh"/>
    <property type="match status" value="1"/>
</dbReference>
<dbReference type="FunFam" id="1.10.418.10:FF:000010">
    <property type="entry name" value="Plastin-3 isoform 1"/>
    <property type="match status" value="1"/>
</dbReference>
<dbReference type="SMART" id="SM00033">
    <property type="entry name" value="CH"/>
    <property type="match status" value="4"/>
</dbReference>
<dbReference type="PANTHER" id="PTHR19961">
    <property type="entry name" value="FIMBRIN/PLASTIN"/>
    <property type="match status" value="1"/>
</dbReference>
<dbReference type="InterPro" id="IPR011992">
    <property type="entry name" value="EF-hand-dom_pair"/>
</dbReference>
<keyword evidence="8" id="KW-1185">Reference proteome</keyword>
<dbReference type="PROSITE" id="PS50021">
    <property type="entry name" value="CH"/>
    <property type="match status" value="4"/>
</dbReference>
<feature type="domain" description="Calponin-homology (CH)" evidence="5">
    <location>
        <begin position="526"/>
        <end position="634"/>
    </location>
</feature>
<keyword evidence="1" id="KW-0479">Metal-binding</keyword>
<dbReference type="GO" id="GO:0051015">
    <property type="term" value="F:actin filament binding"/>
    <property type="evidence" value="ECO:0007669"/>
    <property type="project" value="InterPro"/>
</dbReference>
<organism evidence="7 8">
    <name type="scientific">Emiliania huxleyi (strain CCMP1516)</name>
    <dbReference type="NCBI Taxonomy" id="280463"/>
    <lineage>
        <taxon>Eukaryota</taxon>
        <taxon>Haptista</taxon>
        <taxon>Haptophyta</taxon>
        <taxon>Prymnesiophyceae</taxon>
        <taxon>Isochrysidales</taxon>
        <taxon>Noelaerhabdaceae</taxon>
        <taxon>Emiliania</taxon>
    </lineage>
</organism>
<dbReference type="InterPro" id="IPR001715">
    <property type="entry name" value="CH_dom"/>
</dbReference>
<dbReference type="CDD" id="cd21220">
    <property type="entry name" value="CH_PLS_FIM_rpt4"/>
    <property type="match status" value="1"/>
</dbReference>
<proteinExistence type="predicted"/>
<feature type="domain" description="EF-hand" evidence="6">
    <location>
        <begin position="34"/>
        <end position="69"/>
    </location>
</feature>
<protein>
    <recommendedName>
        <fullName evidence="9">Fimbrin</fullName>
    </recommendedName>
</protein>
<keyword evidence="4" id="KW-0009">Actin-binding</keyword>
<feature type="domain" description="Calponin-homology (CH)" evidence="5">
    <location>
        <begin position="126"/>
        <end position="244"/>
    </location>
</feature>
<evidence type="ECO:0000256" key="1">
    <source>
        <dbReference type="ARBA" id="ARBA00022723"/>
    </source>
</evidence>
<dbReference type="HOGENOM" id="CLU_015284_3_1_1"/>
<keyword evidence="2" id="KW-0677">Repeat</keyword>
<dbReference type="InterPro" id="IPR001589">
    <property type="entry name" value="Actinin_actin-bd_CS"/>
</dbReference>
<dbReference type="eggNOG" id="KOG0046">
    <property type="taxonomic scope" value="Eukaryota"/>
</dbReference>